<accession>A0A0F9QWU0</accession>
<gene>
    <name evidence="1" type="ORF">LCGC14_1044730</name>
</gene>
<dbReference type="EMBL" id="LAZR01004326">
    <property type="protein sequence ID" value="KKN09618.1"/>
    <property type="molecule type" value="Genomic_DNA"/>
</dbReference>
<name>A0A0F9QWU0_9ZZZZ</name>
<proteinExistence type="predicted"/>
<evidence type="ECO:0000313" key="1">
    <source>
        <dbReference type="EMBL" id="KKN09618.1"/>
    </source>
</evidence>
<organism evidence="1">
    <name type="scientific">marine sediment metagenome</name>
    <dbReference type="NCBI Taxonomy" id="412755"/>
    <lineage>
        <taxon>unclassified sequences</taxon>
        <taxon>metagenomes</taxon>
        <taxon>ecological metagenomes</taxon>
    </lineage>
</organism>
<sequence>MVLKSTKMIKLKKRKRRTGTGDIITAGVTALIGTALLAQTATLIRRI</sequence>
<comment type="caution">
    <text evidence="1">The sequence shown here is derived from an EMBL/GenBank/DDBJ whole genome shotgun (WGS) entry which is preliminary data.</text>
</comment>
<reference evidence="1" key="1">
    <citation type="journal article" date="2015" name="Nature">
        <title>Complex archaea that bridge the gap between prokaryotes and eukaryotes.</title>
        <authorList>
            <person name="Spang A."/>
            <person name="Saw J.H."/>
            <person name="Jorgensen S.L."/>
            <person name="Zaremba-Niedzwiedzka K."/>
            <person name="Martijn J."/>
            <person name="Lind A.E."/>
            <person name="van Eijk R."/>
            <person name="Schleper C."/>
            <person name="Guy L."/>
            <person name="Ettema T.J."/>
        </authorList>
    </citation>
    <scope>NUCLEOTIDE SEQUENCE</scope>
</reference>
<protein>
    <submittedName>
        <fullName evidence="1">Uncharacterized protein</fullName>
    </submittedName>
</protein>
<dbReference type="AlphaFoldDB" id="A0A0F9QWU0"/>